<dbReference type="RefSeq" id="WP_021010285.1">
    <property type="nucleotide sequence ID" value="NZ_ASHR01000021.1"/>
</dbReference>
<dbReference type="Pfam" id="PF13589">
    <property type="entry name" value="HATPase_c_3"/>
    <property type="match status" value="1"/>
</dbReference>
<dbReference type="AlphaFoldDB" id="U1LPP9"/>
<evidence type="ECO:0000313" key="2">
    <source>
        <dbReference type="Proteomes" id="UP000016462"/>
    </source>
</evidence>
<protein>
    <recommendedName>
        <fullName evidence="3">ATPase</fullName>
    </recommendedName>
</protein>
<reference evidence="1 2" key="1">
    <citation type="journal article" date="2013" name="Genome Announc.">
        <title>First draft genome sequence from a member of the genus agrococcus, isolated from modern microbialites.</title>
        <authorList>
            <person name="White R.A.III."/>
            <person name="Grassa C.J."/>
            <person name="Suttle C.A."/>
        </authorList>
    </citation>
    <scope>NUCLEOTIDE SEQUENCE [LARGE SCALE GENOMIC DNA]</scope>
    <source>
        <strain evidence="1 2">RW1</strain>
    </source>
</reference>
<dbReference type="OrthoDB" id="3757919at2"/>
<evidence type="ECO:0008006" key="3">
    <source>
        <dbReference type="Google" id="ProtNLM"/>
    </source>
</evidence>
<organism evidence="1 2">
    <name type="scientific">Agrococcus pavilionensis RW1</name>
    <dbReference type="NCBI Taxonomy" id="1330458"/>
    <lineage>
        <taxon>Bacteria</taxon>
        <taxon>Bacillati</taxon>
        <taxon>Actinomycetota</taxon>
        <taxon>Actinomycetes</taxon>
        <taxon>Micrococcales</taxon>
        <taxon>Microbacteriaceae</taxon>
        <taxon>Agrococcus</taxon>
    </lineage>
</organism>
<dbReference type="InterPro" id="IPR036890">
    <property type="entry name" value="HATPase_C_sf"/>
</dbReference>
<dbReference type="EMBL" id="ASHR01000021">
    <property type="protein sequence ID" value="ERG64394.1"/>
    <property type="molecule type" value="Genomic_DNA"/>
</dbReference>
<dbReference type="Gene3D" id="3.30.565.10">
    <property type="entry name" value="Histidine kinase-like ATPase, C-terminal domain"/>
    <property type="match status" value="1"/>
</dbReference>
<evidence type="ECO:0000313" key="1">
    <source>
        <dbReference type="EMBL" id="ERG64394.1"/>
    </source>
</evidence>
<proteinExistence type="predicted"/>
<comment type="caution">
    <text evidence="1">The sequence shown here is derived from an EMBL/GenBank/DDBJ whole genome shotgun (WGS) entry which is preliminary data.</text>
</comment>
<name>U1LPP9_9MICO</name>
<keyword evidence="2" id="KW-1185">Reference proteome</keyword>
<gene>
    <name evidence="1" type="ORF">L332_08015</name>
</gene>
<dbReference type="Proteomes" id="UP000016462">
    <property type="component" value="Unassembled WGS sequence"/>
</dbReference>
<accession>U1LPP9</accession>
<dbReference type="SUPFAM" id="SSF55874">
    <property type="entry name" value="ATPase domain of HSP90 chaperone/DNA topoisomerase II/histidine kinase"/>
    <property type="match status" value="1"/>
</dbReference>
<sequence length="486" mass="53448">MRDEELVPGVELLTSMRSVGYDFGAAVADLIDNSITAGATEVAVVGDPIEASYVTVLDNGAGMDEQSIRQALRLAGSVGDGTRAEDDLGRFGLGLKTASLSQGRQLTVASLHDGALKALQWDIDHVRETGRWTVRVLGEADIAELPSIDALESMDQGTLVVWRQLDVMLAGEVDLSKAMVAHLTALRHHLALTFHRFLEGEGGRPLAITVNGVAVQPVDPFLTRNRATQSSPTELIRIEGLPVEIKAFTLPHVSKLTATERRRPDLGAGMREAQGFYIYRNKRLISHGTWAGLARRAELSKQSRVRVDFPNALDHLWRLDIKKSRAEAPAVLKRRLADVMTSITGSSERVHTFRARKDPQLDPMQRLWSRQNGRDGYWYEVNLSHPSVRALAEDLDEAQRGLLNDLLEDLAGGFPVEDLYASVAKSEHPKPIHLDPDAVDERLTALRAAAVLPDEPKAAVMALKNIEPFDSVEDLEDRIAKIWSGS</sequence>